<evidence type="ECO:0000256" key="3">
    <source>
        <dbReference type="ARBA" id="ARBA00022448"/>
    </source>
</evidence>
<dbReference type="GeneTree" id="ENSGT00390000011343"/>
<name>A0A3Q2ZID8_KRYMA</name>
<evidence type="ECO:0000256" key="2">
    <source>
        <dbReference type="ARBA" id="ARBA00010704"/>
    </source>
</evidence>
<dbReference type="Ensembl" id="ENSKMAT00000002581.1">
    <property type="protein sequence ID" value="ENSKMAP00000002530.1"/>
    <property type="gene ID" value="ENSKMAG00000001830.1"/>
</dbReference>
<evidence type="ECO:0000256" key="5">
    <source>
        <dbReference type="ARBA" id="ARBA00022927"/>
    </source>
</evidence>
<keyword evidence="4" id="KW-0967">Endosome</keyword>
<dbReference type="PANTHER" id="PTHR13673">
    <property type="entry name" value="ESOPHAGEAL CANCER ASSOCIATED PROTEIN"/>
    <property type="match status" value="1"/>
</dbReference>
<keyword evidence="8" id="KW-1185">Reference proteome</keyword>
<sequence length="829" mass="94492">MSLHLLRSSYYTILSSHLSKLFCFFLSELMSSSGKGPNPGSSAVSEKVRTRLEELDDLEEGSQRELLNLSQQDYANRIEELNQSLKEAWASDQKVKALKIVIQVNSKSRLVYDRIWTMCSDPRPLPESFTLEDVNDTAKETCLNWFFKIASIRELLPRLYVEAAILKCNRFLNRSGIQETLLRLTAMIRGVGDPLVAAYARAYLCRVGMEVAPHLKECLNENFFDLLTTFRQISGENVQKQLVVQRVEVPEYVTLYSPAINWILQCIAYRAAESLLTEMMERCKTLANNAMLLNSIMRAFRPEFVAARATDFISMIKDCDESGFPKHLLFGSLGRSLACADPPEAERLTILNEAWKVTTKVRSSQDYINCAEIWVEFTCRHFTKREVNTVLSDIIKHMTPDRAFEEAYPQLQSVIRKILTHFHDFSVLFSMERFLPFLDMFQKDSVRVEVCKSIMEVFIKHQVEVTRDPVILNAMLHICKTMHDSVNALTLEDEKRSLSRLIIGFIRMVSFGRDFEQQLSFCVEARAIFCNLEPVLVQLIHTVNQLAMETRRVMRGNHSRKTAAFVRACAAYSFITIPSLSSIFSRLNLYLLSGQAALANQCLSQADAFLKAAVGVLPEVPRSISVEGKLRSSESFLLDFINNFLATLLVVPDHPEHGVLYLVRSLLNMVQDYTWEDNSDAKVRIYISALPLLAAMSQETYLYSIPNMDSNETLYGGDPKFLSEINKLCETLIGQILDHLKALTRDEDCVRRQSVLAFSLFGVLLAHGDLRNNKLSQLAINLWNLSHKHGHCETRVSVRTLEHIRHQAQQPNMAHLSDTVQRLALQSRT</sequence>
<comment type="similarity">
    <text evidence="2">Belongs to the VPS35L family.</text>
</comment>
<reference evidence="7" key="2">
    <citation type="submission" date="2025-09" db="UniProtKB">
        <authorList>
            <consortium name="Ensembl"/>
        </authorList>
    </citation>
    <scope>IDENTIFICATION</scope>
</reference>
<dbReference type="PANTHER" id="PTHR13673:SF0">
    <property type="entry name" value="VPS35 ENDOSOMAL PROTEIN-SORTING FACTOR-LIKE"/>
    <property type="match status" value="1"/>
</dbReference>
<keyword evidence="5" id="KW-0653">Protein transport</keyword>
<accession>A0A3Q2ZID8</accession>
<evidence type="ECO:0000313" key="7">
    <source>
        <dbReference type="Ensembl" id="ENSKMAP00000002530.1"/>
    </source>
</evidence>
<dbReference type="AlphaFoldDB" id="A0A3Q2ZID8"/>
<dbReference type="OMA" id="RVEVCKN"/>
<keyword evidence="3" id="KW-0813">Transport</keyword>
<dbReference type="Proteomes" id="UP000264800">
    <property type="component" value="Unplaced"/>
</dbReference>
<dbReference type="GO" id="GO:0005768">
    <property type="term" value="C:endosome"/>
    <property type="evidence" value="ECO:0007669"/>
    <property type="project" value="UniProtKB-SubCell"/>
</dbReference>
<evidence type="ECO:0000256" key="6">
    <source>
        <dbReference type="ARBA" id="ARBA00023838"/>
    </source>
</evidence>
<dbReference type="InterPro" id="IPR029705">
    <property type="entry name" value="VPS35L"/>
</dbReference>
<dbReference type="GO" id="GO:0015031">
    <property type="term" value="P:protein transport"/>
    <property type="evidence" value="ECO:0007669"/>
    <property type="project" value="UniProtKB-KW"/>
</dbReference>
<reference evidence="7" key="1">
    <citation type="submission" date="2025-08" db="UniProtKB">
        <authorList>
            <consortium name="Ensembl"/>
        </authorList>
    </citation>
    <scope>IDENTIFICATION</scope>
</reference>
<comment type="subcellular location">
    <subcellularLocation>
        <location evidence="1">Endosome</location>
    </subcellularLocation>
</comment>
<organism evidence="7 8">
    <name type="scientific">Kryptolebias marmoratus</name>
    <name type="common">Mangrove killifish</name>
    <name type="synonym">Rivulus marmoratus</name>
    <dbReference type="NCBI Taxonomy" id="37003"/>
    <lineage>
        <taxon>Eukaryota</taxon>
        <taxon>Metazoa</taxon>
        <taxon>Chordata</taxon>
        <taxon>Craniata</taxon>
        <taxon>Vertebrata</taxon>
        <taxon>Euteleostomi</taxon>
        <taxon>Actinopterygii</taxon>
        <taxon>Neopterygii</taxon>
        <taxon>Teleostei</taxon>
        <taxon>Neoteleostei</taxon>
        <taxon>Acanthomorphata</taxon>
        <taxon>Ovalentaria</taxon>
        <taxon>Atherinomorphae</taxon>
        <taxon>Cyprinodontiformes</taxon>
        <taxon>Rivulidae</taxon>
        <taxon>Kryptolebias</taxon>
    </lineage>
</organism>
<protein>
    <recommendedName>
        <fullName evidence="6">VPS35 endosomal protein-sorting factor-like</fullName>
    </recommendedName>
</protein>
<dbReference type="GO" id="GO:0032456">
    <property type="term" value="P:endocytic recycling"/>
    <property type="evidence" value="ECO:0007669"/>
    <property type="project" value="InterPro"/>
</dbReference>
<proteinExistence type="inferred from homology"/>
<evidence type="ECO:0000313" key="8">
    <source>
        <dbReference type="Proteomes" id="UP000264800"/>
    </source>
</evidence>
<evidence type="ECO:0000256" key="1">
    <source>
        <dbReference type="ARBA" id="ARBA00004177"/>
    </source>
</evidence>
<evidence type="ECO:0000256" key="4">
    <source>
        <dbReference type="ARBA" id="ARBA00022753"/>
    </source>
</evidence>